<comment type="caution">
    <text evidence="2">The sequence shown here is derived from an EMBL/GenBank/DDBJ whole genome shotgun (WGS) entry which is preliminary data.</text>
</comment>
<evidence type="ECO:0000256" key="1">
    <source>
        <dbReference type="SAM" id="SignalP"/>
    </source>
</evidence>
<dbReference type="AlphaFoldDB" id="A0A6L2ZV71"/>
<accession>A0A6L2ZV71</accession>
<organism evidence="2 3">
    <name type="scientific">Lactococcus garvieae</name>
    <dbReference type="NCBI Taxonomy" id="1363"/>
    <lineage>
        <taxon>Bacteria</taxon>
        <taxon>Bacillati</taxon>
        <taxon>Bacillota</taxon>
        <taxon>Bacilli</taxon>
        <taxon>Lactobacillales</taxon>
        <taxon>Streptococcaceae</taxon>
        <taxon>Lactococcus</taxon>
    </lineage>
</organism>
<feature type="signal peptide" evidence="1">
    <location>
        <begin position="1"/>
        <end position="29"/>
    </location>
</feature>
<evidence type="ECO:0000313" key="3">
    <source>
        <dbReference type="Proteomes" id="UP000504756"/>
    </source>
</evidence>
<dbReference type="Proteomes" id="UP000504756">
    <property type="component" value="Unassembled WGS sequence"/>
</dbReference>
<dbReference type="RefSeq" id="WP_176490244.1">
    <property type="nucleotide sequence ID" value="NZ_BLXU01000005.1"/>
</dbReference>
<gene>
    <name evidence="2" type="ORF">ikelab_09510</name>
</gene>
<reference evidence="2 3" key="1">
    <citation type="submission" date="2020-06" db="EMBL/GenBank/DDBJ databases">
        <title>Draft genome sequence of Lactic acid bacteria from Okinawan-style tofu.</title>
        <authorList>
            <person name="Takara I."/>
            <person name="Ikematsu S."/>
        </authorList>
    </citation>
    <scope>NUCLEOTIDE SEQUENCE [LARGE SCALE GENOMIC DNA]</scope>
    <source>
        <strain evidence="3">lg38</strain>
    </source>
</reference>
<proteinExistence type="predicted"/>
<keyword evidence="1" id="KW-0732">Signal</keyword>
<name>A0A6L2ZV71_9LACT</name>
<feature type="chain" id="PRO_5026844265" evidence="1">
    <location>
        <begin position="30"/>
        <end position="401"/>
    </location>
</feature>
<protein>
    <submittedName>
        <fullName evidence="2">Uncharacterized protein</fullName>
    </submittedName>
</protein>
<evidence type="ECO:0000313" key="2">
    <source>
        <dbReference type="EMBL" id="GFO51676.1"/>
    </source>
</evidence>
<sequence>MNRKHLLSSAMVGSLFLVGVFQNSATVKAEISNTSQIETALITKKKNMAVYDGNKLKFPDTKDFTIFEDDFSDGNMEKWTEHTEVHIEKEGKNHIAVFSTDSHALLNLPIEGTPGIHRVTFDIKYNNYSDNRDNLKINIANNEVILGMGVIPVKVGEWAHVEYVVANDFTQAEPQSYFEIVAPKKNEASNPDVTVSIANVEFTNVTPTIDEEFDNEKIDDRLSTNNDFNYEIQKNNLLKVTMPSDKLSVGSVAGDFDKSSYKTILKATDILAPTTYDPFQGVKQEGGLFLVGVGSGEDPQLNSQLITSVTLSIDEQNQSAHTRFNNRYLPSEGTMGIIPEGFALGNFNFTDPVEINYEIAEAKTTEKLKEDGVLYIDYFKSYKGYVNTNTLSPLPITKGIN</sequence>
<dbReference type="EMBL" id="BLXU01000005">
    <property type="protein sequence ID" value="GFO51676.1"/>
    <property type="molecule type" value="Genomic_DNA"/>
</dbReference>